<dbReference type="GO" id="GO:0016579">
    <property type="term" value="P:protein deubiquitination"/>
    <property type="evidence" value="ECO:0007669"/>
    <property type="project" value="InterPro"/>
</dbReference>
<dbReference type="Gene3D" id="3.90.70.10">
    <property type="entry name" value="Cysteine proteinases"/>
    <property type="match status" value="2"/>
</dbReference>
<dbReference type="SUPFAM" id="SSF54001">
    <property type="entry name" value="Cysteine proteinases"/>
    <property type="match status" value="1"/>
</dbReference>
<evidence type="ECO:0000256" key="1">
    <source>
        <dbReference type="ARBA" id="ARBA00009085"/>
    </source>
</evidence>
<proteinExistence type="inferred from homology"/>
<feature type="compositionally biased region" description="Basic residues" evidence="2">
    <location>
        <begin position="8"/>
        <end position="21"/>
    </location>
</feature>
<dbReference type="GO" id="GO:0005829">
    <property type="term" value="C:cytosol"/>
    <property type="evidence" value="ECO:0007669"/>
    <property type="project" value="TreeGrafter"/>
</dbReference>
<evidence type="ECO:0000313" key="5">
    <source>
        <dbReference type="Proteomes" id="UP001175271"/>
    </source>
</evidence>
<dbReference type="InterPro" id="IPR050164">
    <property type="entry name" value="Peptidase_C19"/>
</dbReference>
<dbReference type="GO" id="GO:0005634">
    <property type="term" value="C:nucleus"/>
    <property type="evidence" value="ECO:0007669"/>
    <property type="project" value="TreeGrafter"/>
</dbReference>
<evidence type="ECO:0000259" key="3">
    <source>
        <dbReference type="PROSITE" id="PS50235"/>
    </source>
</evidence>
<dbReference type="InterPro" id="IPR018200">
    <property type="entry name" value="USP_CS"/>
</dbReference>
<gene>
    <name evidence="4" type="ORF">QR680_002119</name>
</gene>
<sequence length="724" mass="82207">MPSETLARNRKATLCRTRRRSSVNADIKNSVLYTSPVADGSVAQSMASPEESARPGFSNEDLQQEKKKPTEKATHARVVPRRPVPPLEVIRKPTQNGYVADSRQFPVNAARTTVPQPRLRSRSRSTLNRNNQPNENTVVPHRRHNRCASIDRNKEQYRANGSTCSALEHIKKLIKDGSPAERGVVNDGVYCYAIVFVQSLLGTNTFPRLSLSSDVDWGTSPHIVKRLIQVLRLLWINDPSASNAVKKLVYDVAQSNYSLDVMKQQDVFEFMTLLFGKISASIDINMRSTEILLRNICTGVLQYTSRCTGCDYKRKSTERFTALSLPIPQKPLNEINVYAVTGDSVIAYGLRTQREPSVKEVITCIASDCRVSQNNCAVMAFNGNRLKVFDPQSLLVTAMNFPMFTVVEMTPDTTISNEIEALVFPRGDSITAPYVCAIDLKWAPATIWRRIVTTVFFWERGKTLPELGDIEVSVANKQGYFEQFVDRGRRGFHSLHPRHCFWRQNTSRKFIVLRIDLSSSQGALTLYPRSEYEHESYKANQGPLLDTLVETYFREERIPFTCRNCSSSSLIRTASIAECPQILFLHLNRFARNGSATLKVTSKLRIPRDVLDITDYTGFAASRRNSGCDEVERYHLCAVICHIGDSVSSGHYQCYRRNPVTQKWRLFSDSHVFPFEFPEFLSSSSAYFLIYEKPSNDSSVNEGHWFRKMNANDLISTVFHNYRM</sequence>
<name>A0AA39H1C2_9BILA</name>
<feature type="compositionally biased region" description="Basic and acidic residues" evidence="2">
    <location>
        <begin position="63"/>
        <end position="74"/>
    </location>
</feature>
<dbReference type="PANTHER" id="PTHR24006">
    <property type="entry name" value="UBIQUITIN CARBOXYL-TERMINAL HYDROLASE"/>
    <property type="match status" value="1"/>
</dbReference>
<evidence type="ECO:0000313" key="4">
    <source>
        <dbReference type="EMBL" id="KAK0397420.1"/>
    </source>
</evidence>
<feature type="domain" description="USP" evidence="3">
    <location>
        <begin position="182"/>
        <end position="694"/>
    </location>
</feature>
<dbReference type="InterPro" id="IPR038765">
    <property type="entry name" value="Papain-like_cys_pep_sf"/>
</dbReference>
<dbReference type="PROSITE" id="PS00973">
    <property type="entry name" value="USP_2"/>
    <property type="match status" value="1"/>
</dbReference>
<reference evidence="4" key="1">
    <citation type="submission" date="2023-06" db="EMBL/GenBank/DDBJ databases">
        <title>Genomic analysis of the entomopathogenic nematode Steinernema hermaphroditum.</title>
        <authorList>
            <person name="Schwarz E.M."/>
            <person name="Heppert J.K."/>
            <person name="Baniya A."/>
            <person name="Schwartz H.T."/>
            <person name="Tan C.-H."/>
            <person name="Antoshechkin I."/>
            <person name="Sternberg P.W."/>
            <person name="Goodrich-Blair H."/>
            <person name="Dillman A.R."/>
        </authorList>
    </citation>
    <scope>NUCLEOTIDE SEQUENCE</scope>
    <source>
        <strain evidence="4">PS9179</strain>
        <tissue evidence="4">Whole animal</tissue>
    </source>
</reference>
<dbReference type="Pfam" id="PF00443">
    <property type="entry name" value="UCH"/>
    <property type="match status" value="1"/>
</dbReference>
<dbReference type="Proteomes" id="UP001175271">
    <property type="component" value="Unassembled WGS sequence"/>
</dbReference>
<evidence type="ECO:0000256" key="2">
    <source>
        <dbReference type="SAM" id="MobiDB-lite"/>
    </source>
</evidence>
<dbReference type="InterPro" id="IPR001394">
    <property type="entry name" value="Peptidase_C19_UCH"/>
</dbReference>
<comment type="similarity">
    <text evidence="1">Belongs to the peptidase C19 family.</text>
</comment>
<dbReference type="InterPro" id="IPR028889">
    <property type="entry name" value="USP"/>
</dbReference>
<dbReference type="GO" id="GO:0004843">
    <property type="term" value="F:cysteine-type deubiquitinase activity"/>
    <property type="evidence" value="ECO:0007669"/>
    <property type="project" value="InterPro"/>
</dbReference>
<feature type="region of interest" description="Disordered" evidence="2">
    <location>
        <begin position="106"/>
        <end position="139"/>
    </location>
</feature>
<feature type="region of interest" description="Disordered" evidence="2">
    <location>
        <begin position="1"/>
        <end position="84"/>
    </location>
</feature>
<comment type="caution">
    <text evidence="4">The sequence shown here is derived from an EMBL/GenBank/DDBJ whole genome shotgun (WGS) entry which is preliminary data.</text>
</comment>
<dbReference type="EMBL" id="JAUCMV010000005">
    <property type="protein sequence ID" value="KAK0397420.1"/>
    <property type="molecule type" value="Genomic_DNA"/>
</dbReference>
<dbReference type="CDD" id="cd02257">
    <property type="entry name" value="Peptidase_C19"/>
    <property type="match status" value="1"/>
</dbReference>
<protein>
    <recommendedName>
        <fullName evidence="3">USP domain-containing protein</fullName>
    </recommendedName>
</protein>
<dbReference type="AlphaFoldDB" id="A0AA39H1C2"/>
<accession>A0AA39H1C2</accession>
<keyword evidence="5" id="KW-1185">Reference proteome</keyword>
<dbReference type="PROSITE" id="PS50235">
    <property type="entry name" value="USP_3"/>
    <property type="match status" value="1"/>
</dbReference>
<organism evidence="4 5">
    <name type="scientific">Steinernema hermaphroditum</name>
    <dbReference type="NCBI Taxonomy" id="289476"/>
    <lineage>
        <taxon>Eukaryota</taxon>
        <taxon>Metazoa</taxon>
        <taxon>Ecdysozoa</taxon>
        <taxon>Nematoda</taxon>
        <taxon>Chromadorea</taxon>
        <taxon>Rhabditida</taxon>
        <taxon>Tylenchina</taxon>
        <taxon>Panagrolaimomorpha</taxon>
        <taxon>Strongyloidoidea</taxon>
        <taxon>Steinernematidae</taxon>
        <taxon>Steinernema</taxon>
    </lineage>
</organism>